<keyword evidence="3" id="KW-1185">Reference proteome</keyword>
<dbReference type="Pfam" id="PF08241">
    <property type="entry name" value="Methyltransf_11"/>
    <property type="match status" value="1"/>
</dbReference>
<dbReference type="SUPFAM" id="SSF53335">
    <property type="entry name" value="S-adenosyl-L-methionine-dependent methyltransferases"/>
    <property type="match status" value="1"/>
</dbReference>
<dbReference type="HOGENOM" id="CLU_084704_0_0_7"/>
<keyword evidence="2" id="KW-0808">Transferase</keyword>
<organism evidence="2 3">
    <name type="scientific">Desulfarculus baarsii (strain ATCC 33931 / DSM 2075 / LMG 7858 / VKM B-1802 / 2st14)</name>
    <dbReference type="NCBI Taxonomy" id="644282"/>
    <lineage>
        <taxon>Bacteria</taxon>
        <taxon>Pseudomonadati</taxon>
        <taxon>Thermodesulfobacteriota</taxon>
        <taxon>Desulfarculia</taxon>
        <taxon>Desulfarculales</taxon>
        <taxon>Desulfarculaceae</taxon>
        <taxon>Desulfarculus</taxon>
    </lineage>
</organism>
<keyword evidence="2" id="KW-0489">Methyltransferase</keyword>
<dbReference type="CDD" id="cd02440">
    <property type="entry name" value="AdoMet_MTases"/>
    <property type="match status" value="1"/>
</dbReference>
<evidence type="ECO:0000313" key="2">
    <source>
        <dbReference type="EMBL" id="ADK85568.1"/>
    </source>
</evidence>
<protein>
    <submittedName>
        <fullName evidence="2">Methyltransferase type 11</fullName>
    </submittedName>
</protein>
<sequence>MPNDDFTWEDMIAINSFADDEFEVLAPVGEHLENQNLVRHARNKFADFDLAIQADNYPLPCTKDRESYYGDRHLAYWLSGYESLLFLEDAAKQYGVELGGVYDFGCASGRVLRHFAVQRPETKIFGSDINKRHIDWVNKYLPSNIVAFCNTSIPTLPMKDEAVDLVTAFSVFTHIEAFDMTWLMEIHRILRPGGLAWVTVHSDQTWLDFNENWPLHKGLCNHPKFPGLDKRQPMSTDKLIFRWHNNRSYTSNVFYRTEYIHNVWGRLFDVREIRRRYPIYQDAVILQKRA</sequence>
<name>E1QJ25_DESB2</name>
<accession>E1QJ25</accession>
<dbReference type="InterPro" id="IPR013216">
    <property type="entry name" value="Methyltransf_11"/>
</dbReference>
<dbReference type="InterPro" id="IPR029063">
    <property type="entry name" value="SAM-dependent_MTases_sf"/>
</dbReference>
<dbReference type="eggNOG" id="COG2226">
    <property type="taxonomic scope" value="Bacteria"/>
</dbReference>
<evidence type="ECO:0000259" key="1">
    <source>
        <dbReference type="Pfam" id="PF08241"/>
    </source>
</evidence>
<dbReference type="EMBL" id="CP002085">
    <property type="protein sequence ID" value="ADK85568.1"/>
    <property type="molecule type" value="Genomic_DNA"/>
</dbReference>
<dbReference type="Gene3D" id="3.40.50.150">
    <property type="entry name" value="Vaccinia Virus protein VP39"/>
    <property type="match status" value="1"/>
</dbReference>
<dbReference type="PANTHER" id="PTHR43861:SF1">
    <property type="entry name" value="TRANS-ACONITATE 2-METHYLTRANSFERASE"/>
    <property type="match status" value="1"/>
</dbReference>
<proteinExistence type="predicted"/>
<dbReference type="GO" id="GO:0008757">
    <property type="term" value="F:S-adenosylmethionine-dependent methyltransferase activity"/>
    <property type="evidence" value="ECO:0007669"/>
    <property type="project" value="InterPro"/>
</dbReference>
<reference evidence="2 3" key="1">
    <citation type="journal article" date="2010" name="Stand. Genomic Sci.">
        <title>Complete genome sequence of Desulfarculus baarsii type strain (2st14).</title>
        <authorList>
            <person name="Sun H."/>
            <person name="Spring S."/>
            <person name="Lapidus A."/>
            <person name="Davenport K."/>
            <person name="Del Rio T.G."/>
            <person name="Tice H."/>
            <person name="Nolan M."/>
            <person name="Copeland A."/>
            <person name="Cheng J.F."/>
            <person name="Lucas S."/>
            <person name="Tapia R."/>
            <person name="Goodwin L."/>
            <person name="Pitluck S."/>
            <person name="Ivanova N."/>
            <person name="Pagani I."/>
            <person name="Mavromatis K."/>
            <person name="Ovchinnikova G."/>
            <person name="Pati A."/>
            <person name="Chen A."/>
            <person name="Palaniappan K."/>
            <person name="Hauser L."/>
            <person name="Chang Y.J."/>
            <person name="Jeffries C.D."/>
            <person name="Detter J.C."/>
            <person name="Han C."/>
            <person name="Rohde M."/>
            <person name="Brambilla E."/>
            <person name="Goker M."/>
            <person name="Woyke T."/>
            <person name="Bristow J."/>
            <person name="Eisen J.A."/>
            <person name="Markowitz V."/>
            <person name="Hugenholtz P."/>
            <person name="Kyrpides N.C."/>
            <person name="Klenk H.P."/>
            <person name="Land M."/>
        </authorList>
    </citation>
    <scope>NUCLEOTIDE SEQUENCE [LARGE SCALE GENOMIC DNA]</scope>
    <source>
        <strain evidence="3">ATCC 33931 / DSM 2075 / LMG 7858 / VKM B-1802 / 2st14</strain>
    </source>
</reference>
<dbReference type="GO" id="GO:0032259">
    <property type="term" value="P:methylation"/>
    <property type="evidence" value="ECO:0007669"/>
    <property type="project" value="UniProtKB-KW"/>
</dbReference>
<dbReference type="PANTHER" id="PTHR43861">
    <property type="entry name" value="TRANS-ACONITATE 2-METHYLTRANSFERASE-RELATED"/>
    <property type="match status" value="1"/>
</dbReference>
<dbReference type="STRING" id="644282.Deba_2204"/>
<dbReference type="KEGG" id="dbr:Deba_2204"/>
<dbReference type="AlphaFoldDB" id="E1QJ25"/>
<feature type="domain" description="Methyltransferase type 11" evidence="1">
    <location>
        <begin position="103"/>
        <end position="197"/>
    </location>
</feature>
<gene>
    <name evidence="2" type="ordered locus">Deba_2204</name>
</gene>
<evidence type="ECO:0000313" key="3">
    <source>
        <dbReference type="Proteomes" id="UP000009047"/>
    </source>
</evidence>
<dbReference type="Proteomes" id="UP000009047">
    <property type="component" value="Chromosome"/>
</dbReference>